<dbReference type="EMBL" id="CP026112">
    <property type="protein sequence ID" value="AUT63836.1"/>
    <property type="molecule type" value="Genomic_DNA"/>
</dbReference>
<evidence type="ECO:0000313" key="4">
    <source>
        <dbReference type="EMBL" id="AUT63836.1"/>
    </source>
</evidence>
<proteinExistence type="inferred from homology"/>
<dbReference type="InterPro" id="IPR000835">
    <property type="entry name" value="HTH_MarR-typ"/>
</dbReference>
<evidence type="ECO:0000256" key="1">
    <source>
        <dbReference type="ARBA" id="ARBA00006479"/>
    </source>
</evidence>
<accession>A0A2I8EW80</accession>
<dbReference type="PANTHER" id="PTHR18964">
    <property type="entry name" value="ROK (REPRESSOR, ORF, KINASE) FAMILY"/>
    <property type="match status" value="1"/>
</dbReference>
<dbReference type="AlphaFoldDB" id="A0A2I8EW80"/>
<dbReference type="Gene3D" id="1.10.10.10">
    <property type="entry name" value="Winged helix-like DNA-binding domain superfamily/Winged helix DNA-binding domain"/>
    <property type="match status" value="1"/>
</dbReference>
<dbReference type="SUPFAM" id="SSF46785">
    <property type="entry name" value="Winged helix' DNA-binding domain"/>
    <property type="match status" value="1"/>
</dbReference>
<dbReference type="InterPro" id="IPR036388">
    <property type="entry name" value="WH-like_DNA-bd_sf"/>
</dbReference>
<evidence type="ECO:0000259" key="3">
    <source>
        <dbReference type="Pfam" id="PF12802"/>
    </source>
</evidence>
<feature type="domain" description="HTH marR-type" evidence="3">
    <location>
        <begin position="278"/>
        <end position="325"/>
    </location>
</feature>
<comment type="similarity">
    <text evidence="1">Belongs to the ROK (NagC/XylR) family.</text>
</comment>
<dbReference type="SUPFAM" id="SSF53067">
    <property type="entry name" value="Actin-like ATPase domain"/>
    <property type="match status" value="1"/>
</dbReference>
<dbReference type="InterPro" id="IPR036390">
    <property type="entry name" value="WH_DNA-bd_sf"/>
</dbReference>
<dbReference type="CDD" id="cd00090">
    <property type="entry name" value="HTH_ARSR"/>
    <property type="match status" value="1"/>
</dbReference>
<dbReference type="PANTHER" id="PTHR18964:SF149">
    <property type="entry name" value="BIFUNCTIONAL UDP-N-ACETYLGLUCOSAMINE 2-EPIMERASE_N-ACETYLMANNOSAMINE KINASE"/>
    <property type="match status" value="1"/>
</dbReference>
<evidence type="ECO:0000313" key="5">
    <source>
        <dbReference type="Proteomes" id="UP000243502"/>
    </source>
</evidence>
<sequence length="654" mass="72087">MAHCAQHRKQFRAEKRVDIPEHSFTSQRLGWTESVVCSRRRDCGPLDIATTMRDAERIGPDPRRGDGNPRYACFRWPANVSLVSFALDKMRDGNAVPHLNPPLRQKRRCIPFVCSLNKLKERYSGVYTLNFDYRMHLNIIWNASRMQNNHRNPPMKPPRSLRSAIDEIEASTKAARLRSVLPEIEQRLTAGARIADIVQALNENGLAITTATLKSYLYRFRKAAREQALDNRPTHPAPPPDASTDRPLPPHEHAIPSGSTAQETTTTTPMLLRHINTARCLRQLRRGATLSRADLSRELGLTRATIGHAVKELIDSGLVVETSDRSEGGRPGRPGSGVRLNPQGAYAIGIDISSLTLTVVLVDLGMRIVHRISESVETHADDVDRVVEQIASLPGRLLKETVIDSTQIHGVCVSVPGLVDHSGRVVVAPFLRWRDVPLKHMLAAHKDMPWPVTICNDAVAFANAERTIAREQDAQDMLLILLTEGLGGAIVQRGQILEGAHGYAGELGHMVMGATPAAIGTQTFELLAGYERFRPFLPKDRTLADGLQWLASIGAKAHAPDLEKTFDEWANVLTTGILNLVYLLDPEKIVLGGPLSALFPRVEPKVKKLLAANLLHGFNAPPIYITRLGADGAAIGAASIVRNQLFSLPRLHHD</sequence>
<organism evidence="4 5">
    <name type="scientific">Paraburkholderia terrae</name>
    <dbReference type="NCBI Taxonomy" id="311230"/>
    <lineage>
        <taxon>Bacteria</taxon>
        <taxon>Pseudomonadati</taxon>
        <taxon>Pseudomonadota</taxon>
        <taxon>Betaproteobacteria</taxon>
        <taxon>Burkholderiales</taxon>
        <taxon>Burkholderiaceae</taxon>
        <taxon>Paraburkholderia</taxon>
    </lineage>
</organism>
<reference evidence="4 5" key="1">
    <citation type="submission" date="2018-01" db="EMBL/GenBank/DDBJ databases">
        <title>Species boundaries and ecological features among Paraburkholderia terrae DSMZ17804T, P. hospita DSMZ17164T and P. caribensis DSMZ13236T.</title>
        <authorList>
            <person name="Pratama A.A."/>
        </authorList>
    </citation>
    <scope>NUCLEOTIDE SEQUENCE [LARGE SCALE GENOMIC DNA]</scope>
    <source>
        <strain evidence="4 5">DSM 17804</strain>
    </source>
</reference>
<dbReference type="InterPro" id="IPR049874">
    <property type="entry name" value="ROK_cs"/>
</dbReference>
<dbReference type="Pfam" id="PF12802">
    <property type="entry name" value="MarR_2"/>
    <property type="match status" value="1"/>
</dbReference>
<evidence type="ECO:0000256" key="2">
    <source>
        <dbReference type="SAM" id="MobiDB-lite"/>
    </source>
</evidence>
<dbReference type="GO" id="GO:0003700">
    <property type="term" value="F:DNA-binding transcription factor activity"/>
    <property type="evidence" value="ECO:0007669"/>
    <property type="project" value="InterPro"/>
</dbReference>
<name>A0A2I8EW80_9BURK</name>
<protein>
    <submittedName>
        <fullName evidence="4">ROK family transcriptional regulator</fullName>
    </submittedName>
</protein>
<dbReference type="Pfam" id="PF00480">
    <property type="entry name" value="ROK"/>
    <property type="match status" value="1"/>
</dbReference>
<dbReference type="KEGG" id="pter:C2L65_24815"/>
<dbReference type="Gene3D" id="3.30.420.40">
    <property type="match status" value="2"/>
</dbReference>
<gene>
    <name evidence="4" type="ORF">C2L65_24815</name>
</gene>
<dbReference type="Proteomes" id="UP000243502">
    <property type="component" value="Chromosome 2"/>
</dbReference>
<feature type="region of interest" description="Disordered" evidence="2">
    <location>
        <begin position="227"/>
        <end position="269"/>
    </location>
</feature>
<dbReference type="InterPro" id="IPR043129">
    <property type="entry name" value="ATPase_NBD"/>
</dbReference>
<dbReference type="InterPro" id="IPR011991">
    <property type="entry name" value="ArsR-like_HTH"/>
</dbReference>
<dbReference type="PROSITE" id="PS01125">
    <property type="entry name" value="ROK"/>
    <property type="match status" value="1"/>
</dbReference>
<dbReference type="InterPro" id="IPR000600">
    <property type="entry name" value="ROK"/>
</dbReference>